<dbReference type="KEGG" id="far:ABE41_018300"/>
<comment type="subcellular location">
    <subcellularLocation>
        <location evidence="1">Cell membrane</location>
        <topology evidence="1">Multi-pass membrane protein</topology>
    </subcellularLocation>
</comment>
<evidence type="ECO:0000256" key="4">
    <source>
        <dbReference type="ARBA" id="ARBA00022692"/>
    </source>
</evidence>
<dbReference type="Proteomes" id="UP000077412">
    <property type="component" value="Chromosome"/>
</dbReference>
<keyword evidence="6 7" id="KW-0472">Membrane</keyword>
<protein>
    <submittedName>
        <fullName evidence="10">Capsular biosynthesis protein</fullName>
    </submittedName>
</protein>
<evidence type="ECO:0000313" key="10">
    <source>
        <dbReference type="EMBL" id="ANX13968.1"/>
    </source>
</evidence>
<keyword evidence="3" id="KW-1003">Cell membrane</keyword>
<dbReference type="InterPro" id="IPR050445">
    <property type="entry name" value="Bact_polysacc_biosynth/exp"/>
</dbReference>
<dbReference type="GO" id="GO:0004713">
    <property type="term" value="F:protein tyrosine kinase activity"/>
    <property type="evidence" value="ECO:0007669"/>
    <property type="project" value="TreeGrafter"/>
</dbReference>
<feature type="transmembrane region" description="Helical" evidence="7">
    <location>
        <begin position="18"/>
        <end position="40"/>
    </location>
</feature>
<sequence>MEETINLKELFAILRKRLWLIISLTVIAAVTAGVISFYFLTPIYQASTQLLVNQSKEDKQIDINQVQTNLDLINTYNVIMKSPVILEKVIAQMNLDTTVGQINEQITVSSKENSQVVEVSVEDKDPAQAVQLANTIGDVFKKEIVTIMNVDNVSILSKAQLAEDPSPIKPKPLLNIAIALVVGLMAGVGLAFLLEYMDTTIKTEQDIENVLGLPVLGTISEFQPEKKRNKKEAALEKGGSLNV</sequence>
<dbReference type="Pfam" id="PF02706">
    <property type="entry name" value="Wzz"/>
    <property type="match status" value="1"/>
</dbReference>
<feature type="domain" description="Tyrosine-protein kinase G-rich" evidence="9">
    <location>
        <begin position="142"/>
        <end position="193"/>
    </location>
</feature>
<dbReference type="PANTHER" id="PTHR32309:SF13">
    <property type="entry name" value="FERRIC ENTEROBACTIN TRANSPORT PROTEIN FEPE"/>
    <property type="match status" value="1"/>
</dbReference>
<evidence type="ECO:0000256" key="7">
    <source>
        <dbReference type="SAM" id="Phobius"/>
    </source>
</evidence>
<evidence type="ECO:0000259" key="8">
    <source>
        <dbReference type="Pfam" id="PF02706"/>
    </source>
</evidence>
<dbReference type="PANTHER" id="PTHR32309">
    <property type="entry name" value="TYROSINE-PROTEIN KINASE"/>
    <property type="match status" value="1"/>
</dbReference>
<dbReference type="GO" id="GO:0005886">
    <property type="term" value="C:plasma membrane"/>
    <property type="evidence" value="ECO:0007669"/>
    <property type="project" value="UniProtKB-SubCell"/>
</dbReference>
<evidence type="ECO:0000256" key="6">
    <source>
        <dbReference type="ARBA" id="ARBA00023136"/>
    </source>
</evidence>
<gene>
    <name evidence="10" type="ORF">ABE41_018300</name>
</gene>
<comment type="similarity">
    <text evidence="2">Belongs to the CpsC/CapA family.</text>
</comment>
<evidence type="ECO:0000256" key="1">
    <source>
        <dbReference type="ARBA" id="ARBA00004651"/>
    </source>
</evidence>
<name>A0A1B1Z946_9BACL</name>
<dbReference type="OrthoDB" id="2360475at2"/>
<dbReference type="Pfam" id="PF13807">
    <property type="entry name" value="GNVR"/>
    <property type="match status" value="1"/>
</dbReference>
<dbReference type="EMBL" id="CP016761">
    <property type="protein sequence ID" value="ANX13968.1"/>
    <property type="molecule type" value="Genomic_DNA"/>
</dbReference>
<dbReference type="InterPro" id="IPR032807">
    <property type="entry name" value="GNVR"/>
</dbReference>
<accession>A0A1B1Z946</accession>
<evidence type="ECO:0000256" key="5">
    <source>
        <dbReference type="ARBA" id="ARBA00022989"/>
    </source>
</evidence>
<evidence type="ECO:0000313" key="11">
    <source>
        <dbReference type="Proteomes" id="UP000077412"/>
    </source>
</evidence>
<dbReference type="InterPro" id="IPR027417">
    <property type="entry name" value="P-loop_NTPase"/>
</dbReference>
<keyword evidence="5 7" id="KW-1133">Transmembrane helix</keyword>
<keyword evidence="11" id="KW-1185">Reference proteome</keyword>
<dbReference type="STRING" id="255247.ABE41_018300"/>
<feature type="transmembrane region" description="Helical" evidence="7">
    <location>
        <begin position="173"/>
        <end position="194"/>
    </location>
</feature>
<dbReference type="RefSeq" id="WP_066293505.1">
    <property type="nucleotide sequence ID" value="NZ_CP016761.1"/>
</dbReference>
<dbReference type="Gene3D" id="3.40.50.300">
    <property type="entry name" value="P-loop containing nucleotide triphosphate hydrolases"/>
    <property type="match status" value="1"/>
</dbReference>
<organism evidence="10 11">
    <name type="scientific">Fictibacillus arsenicus</name>
    <dbReference type="NCBI Taxonomy" id="255247"/>
    <lineage>
        <taxon>Bacteria</taxon>
        <taxon>Bacillati</taxon>
        <taxon>Bacillota</taxon>
        <taxon>Bacilli</taxon>
        <taxon>Bacillales</taxon>
        <taxon>Fictibacillaceae</taxon>
        <taxon>Fictibacillus</taxon>
    </lineage>
</organism>
<evidence type="ECO:0000256" key="3">
    <source>
        <dbReference type="ARBA" id="ARBA00022475"/>
    </source>
</evidence>
<dbReference type="InterPro" id="IPR003856">
    <property type="entry name" value="LPS_length_determ_N"/>
</dbReference>
<evidence type="ECO:0000256" key="2">
    <source>
        <dbReference type="ARBA" id="ARBA00006683"/>
    </source>
</evidence>
<keyword evidence="4 7" id="KW-0812">Transmembrane</keyword>
<feature type="domain" description="Polysaccharide chain length determinant N-terminal" evidence="8">
    <location>
        <begin position="3"/>
        <end position="92"/>
    </location>
</feature>
<proteinExistence type="inferred from homology"/>
<dbReference type="AlphaFoldDB" id="A0A1B1Z946"/>
<reference evidence="10 11" key="1">
    <citation type="submission" date="2016-08" db="EMBL/GenBank/DDBJ databases">
        <title>Complete genome sequence of Fictibacillus arsenicus G25-54, a strain with toxicity to nematodes and a potential arsenic-resistance activity.</title>
        <authorList>
            <person name="Zheng Z."/>
        </authorList>
    </citation>
    <scope>NUCLEOTIDE SEQUENCE [LARGE SCALE GENOMIC DNA]</scope>
    <source>
        <strain evidence="10 11">G25-54</strain>
    </source>
</reference>
<evidence type="ECO:0000259" key="9">
    <source>
        <dbReference type="Pfam" id="PF13807"/>
    </source>
</evidence>